<dbReference type="GO" id="GO:0000398">
    <property type="term" value="P:mRNA splicing, via spliceosome"/>
    <property type="evidence" value="ECO:0007669"/>
    <property type="project" value="EnsemblFungi"/>
</dbReference>
<dbReference type="PANTHER" id="PTHR13393:SF0">
    <property type="entry name" value="RNA N6-ADENOSINE-METHYLTRANSFERASE METTL16"/>
    <property type="match status" value="1"/>
</dbReference>
<dbReference type="AlphaFoldDB" id="A0A165HDP1"/>
<dbReference type="EMBL" id="KV407457">
    <property type="protein sequence ID" value="KZF23351.1"/>
    <property type="molecule type" value="Genomic_DNA"/>
</dbReference>
<keyword evidence="2" id="KW-0808">Transferase</keyword>
<evidence type="ECO:0000256" key="3">
    <source>
        <dbReference type="PIRSR" id="PIRSR037350-1"/>
    </source>
</evidence>
<dbReference type="GO" id="GO:0005634">
    <property type="term" value="C:nucleus"/>
    <property type="evidence" value="ECO:0007669"/>
    <property type="project" value="TreeGrafter"/>
</dbReference>
<proteinExistence type="predicted"/>
<dbReference type="InParanoid" id="A0A165HDP1"/>
<dbReference type="PANTHER" id="PTHR13393">
    <property type="entry name" value="SAM-DEPENDENT METHYLTRANSFERASE"/>
    <property type="match status" value="1"/>
</dbReference>
<dbReference type="OMA" id="HQGRYDF"/>
<organism evidence="4 5">
    <name type="scientific">Xylona heveae (strain CBS 132557 / TC161)</name>
    <dbReference type="NCBI Taxonomy" id="1328760"/>
    <lineage>
        <taxon>Eukaryota</taxon>
        <taxon>Fungi</taxon>
        <taxon>Dikarya</taxon>
        <taxon>Ascomycota</taxon>
        <taxon>Pezizomycotina</taxon>
        <taxon>Xylonomycetes</taxon>
        <taxon>Xylonales</taxon>
        <taxon>Xylonaceae</taxon>
        <taxon>Xylona</taxon>
    </lineage>
</organism>
<reference evidence="4 5" key="1">
    <citation type="journal article" date="2016" name="Fungal Biol.">
        <title>The genome of Xylona heveae provides a window into fungal endophytism.</title>
        <authorList>
            <person name="Gazis R."/>
            <person name="Kuo A."/>
            <person name="Riley R."/>
            <person name="LaButti K."/>
            <person name="Lipzen A."/>
            <person name="Lin J."/>
            <person name="Amirebrahimi M."/>
            <person name="Hesse C.N."/>
            <person name="Spatafora J.W."/>
            <person name="Henrissat B."/>
            <person name="Hainaut M."/>
            <person name="Grigoriev I.V."/>
            <person name="Hibbett D.S."/>
        </authorList>
    </citation>
    <scope>NUCLEOTIDE SEQUENCE [LARGE SCALE GENOMIC DNA]</scope>
    <source>
        <strain evidence="4 5">TC161</strain>
    </source>
</reference>
<dbReference type="RefSeq" id="XP_018188906.1">
    <property type="nucleotide sequence ID" value="XM_018334982.1"/>
</dbReference>
<keyword evidence="3" id="KW-0949">S-adenosyl-L-methionine</keyword>
<name>A0A165HDP1_XYLHT</name>
<dbReference type="InterPro" id="IPR010286">
    <property type="entry name" value="METTL16/RlmF"/>
</dbReference>
<dbReference type="InterPro" id="IPR029063">
    <property type="entry name" value="SAM-dependent_MTases_sf"/>
</dbReference>
<evidence type="ECO:0000256" key="1">
    <source>
        <dbReference type="ARBA" id="ARBA00022603"/>
    </source>
</evidence>
<keyword evidence="1" id="KW-0489">Methyltransferase</keyword>
<dbReference type="GO" id="GO:0120049">
    <property type="term" value="P:snRNA (adenine-N6)-methylation"/>
    <property type="evidence" value="ECO:0007669"/>
    <property type="project" value="EnsemblFungi"/>
</dbReference>
<dbReference type="CDD" id="cd02440">
    <property type="entry name" value="AdoMet_MTases"/>
    <property type="match status" value="1"/>
</dbReference>
<feature type="binding site" evidence="3">
    <location>
        <position position="106"/>
    </location>
    <ligand>
        <name>S-adenosyl-L-methionine</name>
        <dbReference type="ChEBI" id="CHEBI:59789"/>
    </ligand>
</feature>
<feature type="binding site" evidence="3">
    <location>
        <position position="180"/>
    </location>
    <ligand>
        <name>S-adenosyl-L-methionine</name>
        <dbReference type="ChEBI" id="CHEBI:59789"/>
    </ligand>
</feature>
<evidence type="ECO:0000313" key="5">
    <source>
        <dbReference type="Proteomes" id="UP000076632"/>
    </source>
</evidence>
<dbReference type="Pfam" id="PF05971">
    <property type="entry name" value="Methyltransf_10"/>
    <property type="match status" value="1"/>
</dbReference>
<sequence>MNSTRNIYNNDIDFKTLALQYPSFAKILKPNGQLDFSRPEAVQELTKTLLKRDFGLTIELPPDRLCPPVPNRFNYILWLQDLIDTTSDSFSDKYEPARKVFGLDIGTGASCIYPLLGCTQRSNWNFAGTDIDEESLKYARKNVAANELDQRITLFKSDRNGPLIPLDLLKLERIDFTMCNPPFYESKDDMISSAEKKHQAPFSACTGAEAEMVTPGGEVAFVSRMIEESERLQGRVQWYSTMLGKLSSVSVVIEKLKAVGITNWAVTDFLQGSKTRRWGVAWSYGDIRPKTEIARGTTSLQKHFLPFPSEYSFSVPEESFTVICEKLCGAMESIKLSWKWDASTCTGLGFTRENVWSRASRRKGRVEDEAKPSLQPLDRDVILGFKLLVTQKKDSNEVDVHVRWVRGNDVVLFESFCGMVKRKITSK</sequence>
<feature type="binding site" evidence="3">
    <location>
        <position position="130"/>
    </location>
    <ligand>
        <name>S-adenosyl-L-methionine</name>
        <dbReference type="ChEBI" id="CHEBI:59789"/>
    </ligand>
</feature>
<evidence type="ECO:0000256" key="2">
    <source>
        <dbReference type="ARBA" id="ARBA00022679"/>
    </source>
</evidence>
<feature type="binding site" evidence="3">
    <location>
        <position position="72"/>
    </location>
    <ligand>
        <name>S-adenosyl-L-methionine</name>
        <dbReference type="ChEBI" id="CHEBI:59789"/>
    </ligand>
</feature>
<dbReference type="OrthoDB" id="514248at2759"/>
<dbReference type="GO" id="GO:0120048">
    <property type="term" value="F:U6 snRNA (adenine-(43)-N(6))-methyltransferase activity"/>
    <property type="evidence" value="ECO:0007669"/>
    <property type="project" value="EnsemblFungi"/>
</dbReference>
<protein>
    <submittedName>
        <fullName evidence="4">DUF890 domain protein</fullName>
    </submittedName>
</protein>
<accession>A0A165HDP1</accession>
<evidence type="ECO:0000313" key="4">
    <source>
        <dbReference type="EMBL" id="KZF23351.1"/>
    </source>
</evidence>
<dbReference type="SUPFAM" id="SSF53335">
    <property type="entry name" value="S-adenosyl-L-methionine-dependent methyltransferases"/>
    <property type="match status" value="1"/>
</dbReference>
<dbReference type="STRING" id="1328760.A0A165HDP1"/>
<keyword evidence="5" id="KW-1185">Reference proteome</keyword>
<dbReference type="Gene3D" id="3.40.50.150">
    <property type="entry name" value="Vaccinia Virus protein VP39"/>
    <property type="match status" value="1"/>
</dbReference>
<dbReference type="GO" id="GO:0070475">
    <property type="term" value="P:rRNA base methylation"/>
    <property type="evidence" value="ECO:0007669"/>
    <property type="project" value="TreeGrafter"/>
</dbReference>
<gene>
    <name evidence="4" type="ORF">L228DRAFT_267358</name>
</gene>
<dbReference type="GeneID" id="28900119"/>
<dbReference type="Proteomes" id="UP000076632">
    <property type="component" value="Unassembled WGS sequence"/>
</dbReference>